<dbReference type="Gene3D" id="1.10.150.20">
    <property type="entry name" value="5' to 3' exonuclease, C-terminal subdomain"/>
    <property type="match status" value="1"/>
</dbReference>
<keyword evidence="2" id="KW-1185">Reference proteome</keyword>
<reference evidence="1 2" key="1">
    <citation type="submission" date="2019-07" db="EMBL/GenBank/DDBJ databases">
        <title>Whole genome shotgun sequence of Microvirga aerophila NBRC 106136.</title>
        <authorList>
            <person name="Hosoyama A."/>
            <person name="Uohara A."/>
            <person name="Ohji S."/>
            <person name="Ichikawa N."/>
        </authorList>
    </citation>
    <scope>NUCLEOTIDE SEQUENCE [LARGE SCALE GENOMIC DNA]</scope>
    <source>
        <strain evidence="1 2">NBRC 106136</strain>
    </source>
</reference>
<dbReference type="EMBL" id="BJYU01000188">
    <property type="protein sequence ID" value="GEO18394.1"/>
    <property type="molecule type" value="Genomic_DNA"/>
</dbReference>
<sequence>MGPWDPWEGHIPGLRLPQSTWDALRAEGIMTIEQLRAVAHRVHYLPGIGRKTAQLIREELARVASSDEGRFPPIQRDSQK</sequence>
<dbReference type="SUPFAM" id="SSF47789">
    <property type="entry name" value="C-terminal domain of RNA polymerase alpha subunit"/>
    <property type="match status" value="1"/>
</dbReference>
<protein>
    <recommendedName>
        <fullName evidence="3">RNA polymerase alpha subunit C-terminal domain-containing protein</fullName>
    </recommendedName>
</protein>
<evidence type="ECO:0008006" key="3">
    <source>
        <dbReference type="Google" id="ProtNLM"/>
    </source>
</evidence>
<evidence type="ECO:0000313" key="1">
    <source>
        <dbReference type="EMBL" id="GEO18394.1"/>
    </source>
</evidence>
<evidence type="ECO:0000313" key="2">
    <source>
        <dbReference type="Proteomes" id="UP000321085"/>
    </source>
</evidence>
<name>A0A512C2E8_9HYPH</name>
<organism evidence="1 2">
    <name type="scientific">Microvirga aerophila</name>
    <dbReference type="NCBI Taxonomy" id="670291"/>
    <lineage>
        <taxon>Bacteria</taxon>
        <taxon>Pseudomonadati</taxon>
        <taxon>Pseudomonadota</taxon>
        <taxon>Alphaproteobacteria</taxon>
        <taxon>Hyphomicrobiales</taxon>
        <taxon>Methylobacteriaceae</taxon>
        <taxon>Microvirga</taxon>
    </lineage>
</organism>
<comment type="caution">
    <text evidence="1">The sequence shown here is derived from an EMBL/GenBank/DDBJ whole genome shotgun (WGS) entry which is preliminary data.</text>
</comment>
<proteinExistence type="predicted"/>
<gene>
    <name evidence="1" type="ORF">MAE02_60900</name>
</gene>
<dbReference type="Proteomes" id="UP000321085">
    <property type="component" value="Unassembled WGS sequence"/>
</dbReference>
<dbReference type="AlphaFoldDB" id="A0A512C2E8"/>
<accession>A0A512C2E8</accession>